<name>A0A135NYC0_9HYPH</name>
<organism evidence="2 3">
    <name type="scientific">Agrobacterium bohemicum</name>
    <dbReference type="NCBI Taxonomy" id="2052828"/>
    <lineage>
        <taxon>Bacteria</taxon>
        <taxon>Pseudomonadati</taxon>
        <taxon>Pseudomonadota</taxon>
        <taxon>Alphaproteobacteria</taxon>
        <taxon>Hyphomicrobiales</taxon>
        <taxon>Rhizobiaceae</taxon>
        <taxon>Rhizobium/Agrobacterium group</taxon>
        <taxon>Agrobacterium</taxon>
    </lineage>
</organism>
<comment type="caution">
    <text evidence="2">The sequence shown here is derived from an EMBL/GenBank/DDBJ whole genome shotgun (WGS) entry which is preliminary data.</text>
</comment>
<accession>A0A135NYC0</accession>
<dbReference type="EMBL" id="LNUW01000038">
    <property type="protein sequence ID" value="KXG84160.1"/>
    <property type="molecule type" value="Genomic_DNA"/>
</dbReference>
<evidence type="ECO:0000313" key="3">
    <source>
        <dbReference type="Proteomes" id="UP000070498"/>
    </source>
</evidence>
<evidence type="ECO:0000313" key="2">
    <source>
        <dbReference type="EMBL" id="KXG84160.1"/>
    </source>
</evidence>
<keyword evidence="3" id="KW-1185">Reference proteome</keyword>
<sequence>MSKEWHADLRLKLDDLVDKFVVDGAEHKDVIEALRKEIEHLSKAYEHDPDPAEDDTVIDEPAAT</sequence>
<dbReference type="Proteomes" id="UP000070498">
    <property type="component" value="Unassembled WGS sequence"/>
</dbReference>
<evidence type="ECO:0000256" key="1">
    <source>
        <dbReference type="SAM" id="MobiDB-lite"/>
    </source>
</evidence>
<reference evidence="2 3" key="1">
    <citation type="submission" date="2015-11" db="EMBL/GenBank/DDBJ databases">
        <title>Draft genome sequence of Agrobacterium sp. R89-1.</title>
        <authorList>
            <person name="Zahradnik J."/>
            <person name="Kyslikova E."/>
            <person name="Palyzova A."/>
            <person name="Kyslik P."/>
        </authorList>
    </citation>
    <scope>NUCLEOTIDE SEQUENCE [LARGE SCALE GENOMIC DNA]</scope>
    <source>
        <strain evidence="2 3">R89-1</strain>
    </source>
</reference>
<protein>
    <submittedName>
        <fullName evidence="2">Uncharacterized protein</fullName>
    </submittedName>
</protein>
<dbReference type="AlphaFoldDB" id="A0A135NYC0"/>
<proteinExistence type="predicted"/>
<feature type="region of interest" description="Disordered" evidence="1">
    <location>
        <begin position="43"/>
        <end position="64"/>
    </location>
</feature>
<dbReference type="OrthoDB" id="8302037at2"/>
<dbReference type="RefSeq" id="WP_067650278.1">
    <property type="nucleotide sequence ID" value="NZ_KQ961030.1"/>
</dbReference>
<gene>
    <name evidence="2" type="ORF">ATO67_14255</name>
</gene>